<sequence>MDDLTGTETTRTPGLRDWLVARIAEHLRMSPADVAADVPLSTYGLDSVYALTVAADIEDRLGVTVDPTVLWDNPTVDALCRAVDEAVAGAAAR</sequence>
<dbReference type="InterPro" id="IPR020806">
    <property type="entry name" value="PKS_PP-bd"/>
</dbReference>
<dbReference type="InterPro" id="IPR009081">
    <property type="entry name" value="PP-bd_ACP"/>
</dbReference>
<evidence type="ECO:0000256" key="2">
    <source>
        <dbReference type="ARBA" id="ARBA00022553"/>
    </source>
</evidence>
<protein>
    <recommendedName>
        <fullName evidence="3">Carrier domain-containing protein</fullName>
    </recommendedName>
</protein>
<evidence type="ECO:0000313" key="5">
    <source>
        <dbReference type="Proteomes" id="UP000194266"/>
    </source>
</evidence>
<dbReference type="Proteomes" id="UP000194266">
    <property type="component" value="Unassembled WGS sequence"/>
</dbReference>
<keyword evidence="1" id="KW-0596">Phosphopantetheine</keyword>
<dbReference type="SMART" id="SM00823">
    <property type="entry name" value="PKS_PP"/>
    <property type="match status" value="1"/>
</dbReference>
<proteinExistence type="predicted"/>
<accession>A0ABX3YB42</accession>
<organism evidence="4 5">
    <name type="scientific">Streptomyces pharetrae CZA14</name>
    <dbReference type="NCBI Taxonomy" id="1144883"/>
    <lineage>
        <taxon>Bacteria</taxon>
        <taxon>Bacillati</taxon>
        <taxon>Actinomycetota</taxon>
        <taxon>Actinomycetes</taxon>
        <taxon>Kitasatosporales</taxon>
        <taxon>Streptomycetaceae</taxon>
        <taxon>Streptomyces</taxon>
    </lineage>
</organism>
<dbReference type="SMART" id="SM01294">
    <property type="entry name" value="PKS_PP_betabranch"/>
    <property type="match status" value="1"/>
</dbReference>
<evidence type="ECO:0000313" key="4">
    <source>
        <dbReference type="EMBL" id="OSZ56622.1"/>
    </source>
</evidence>
<name>A0ABX3YB42_9ACTN</name>
<reference evidence="4 5" key="1">
    <citation type="submission" date="2016-12" db="EMBL/GenBank/DDBJ databases">
        <title>Genome Mining:The Detection of Biosynthetic Gene Clusters to Aid in the Expression of Curamycin A produced by Streptomyces sp. strain CZA14.</title>
        <authorList>
            <person name="Durrell K.A."/>
            <person name="Kirby B.M."/>
            <person name="Khan W."/>
            <person name="Mthethwa T."/>
            <person name="Le Roes-Hill M."/>
        </authorList>
    </citation>
    <scope>NUCLEOTIDE SEQUENCE [LARGE SCALE GENOMIC DNA]</scope>
    <source>
        <strain evidence="4 5">CZA14</strain>
    </source>
</reference>
<keyword evidence="2" id="KW-0597">Phosphoprotein</keyword>
<dbReference type="Pfam" id="PF00550">
    <property type="entry name" value="PP-binding"/>
    <property type="match status" value="1"/>
</dbReference>
<evidence type="ECO:0000256" key="1">
    <source>
        <dbReference type="ARBA" id="ARBA00022450"/>
    </source>
</evidence>
<evidence type="ECO:0000259" key="3">
    <source>
        <dbReference type="PROSITE" id="PS50075"/>
    </source>
</evidence>
<dbReference type="SUPFAM" id="SSF47336">
    <property type="entry name" value="ACP-like"/>
    <property type="match status" value="1"/>
</dbReference>
<dbReference type="InterPro" id="IPR036736">
    <property type="entry name" value="ACP-like_sf"/>
</dbReference>
<feature type="domain" description="Carrier" evidence="3">
    <location>
        <begin position="10"/>
        <end position="87"/>
    </location>
</feature>
<dbReference type="RefSeq" id="WP_086172701.1">
    <property type="nucleotide sequence ID" value="NZ_MRYD01000274.1"/>
</dbReference>
<gene>
    <name evidence="4" type="ORF">OQI_31970</name>
</gene>
<dbReference type="PROSITE" id="PS50075">
    <property type="entry name" value="CARRIER"/>
    <property type="match status" value="1"/>
</dbReference>
<comment type="caution">
    <text evidence="4">The sequence shown here is derived from an EMBL/GenBank/DDBJ whole genome shotgun (WGS) entry which is preliminary data.</text>
</comment>
<dbReference type="Gene3D" id="1.10.1200.10">
    <property type="entry name" value="ACP-like"/>
    <property type="match status" value="1"/>
</dbReference>
<dbReference type="EMBL" id="MRYD01000274">
    <property type="protein sequence ID" value="OSZ56622.1"/>
    <property type="molecule type" value="Genomic_DNA"/>
</dbReference>
<keyword evidence="5" id="KW-1185">Reference proteome</keyword>